<evidence type="ECO:0000259" key="6">
    <source>
        <dbReference type="SMART" id="SM00385"/>
    </source>
</evidence>
<evidence type="ECO:0000256" key="1">
    <source>
        <dbReference type="ARBA" id="ARBA00022618"/>
    </source>
</evidence>
<dbReference type="GO" id="GO:0044772">
    <property type="term" value="P:mitotic cell cycle phase transition"/>
    <property type="evidence" value="ECO:0007669"/>
    <property type="project" value="InterPro"/>
</dbReference>
<accession>A0A5C3LFN0</accession>
<dbReference type="InterPro" id="IPR004367">
    <property type="entry name" value="Cyclin_C-dom"/>
</dbReference>
<sequence length="315" mass="36452">MESTLRSRLSDSESLLYDTNYAEEYAEEIYEYMAQLSEEFKPDPHYILHQKSLRWGDRRELIDWMIDIDWRINTNKQPETIWLAVNLVDRFLSVNWNISEDKLDLIGLSALLVASKFQELIPPSVSLLAHMADWEFSSSQIKHAERKLLDKLDFRISPYSSPHSWMTRIWKAATVKEEREVALSMFLIEFSLLDHRFLPMMPAKIAAVGIYTARMMLNCFWDQSFVEYSGFTSEELSLGYRMLIEQLRDSDTPCLDVYAKYADEAHLGASRFAYNWGNSQSVEEISAAERIEYVEEEASSGGREKAGGDSGLESE</sequence>
<name>A0A5C3LFN0_9AGAR</name>
<evidence type="ECO:0000313" key="8">
    <source>
        <dbReference type="EMBL" id="TFK31618.1"/>
    </source>
</evidence>
<dbReference type="GO" id="GO:0016538">
    <property type="term" value="F:cyclin-dependent protein serine/threonine kinase regulator activity"/>
    <property type="evidence" value="ECO:0007669"/>
    <property type="project" value="InterPro"/>
</dbReference>
<keyword evidence="3" id="KW-0131">Cell cycle</keyword>
<evidence type="ECO:0000256" key="5">
    <source>
        <dbReference type="SAM" id="MobiDB-lite"/>
    </source>
</evidence>
<dbReference type="SMART" id="SM01332">
    <property type="entry name" value="Cyclin_C"/>
    <property type="match status" value="1"/>
</dbReference>
<dbReference type="InterPro" id="IPR006671">
    <property type="entry name" value="Cyclin_N"/>
</dbReference>
<dbReference type="Proteomes" id="UP000308652">
    <property type="component" value="Unassembled WGS sequence"/>
</dbReference>
<dbReference type="Gene3D" id="1.10.472.10">
    <property type="entry name" value="Cyclin-like"/>
    <property type="match status" value="2"/>
</dbReference>
<evidence type="ECO:0000256" key="4">
    <source>
        <dbReference type="RuleBase" id="RU000383"/>
    </source>
</evidence>
<feature type="domain" description="Cyclin C-terminal" evidence="7">
    <location>
        <begin position="160"/>
        <end position="275"/>
    </location>
</feature>
<feature type="domain" description="Cyclin-like" evidence="6">
    <location>
        <begin position="63"/>
        <end position="150"/>
    </location>
</feature>
<dbReference type="OrthoDB" id="5590282at2759"/>
<dbReference type="PIRSF" id="PIRSF001771">
    <property type="entry name" value="Cyclin_A_B_D_E"/>
    <property type="match status" value="1"/>
</dbReference>
<dbReference type="InterPro" id="IPR046965">
    <property type="entry name" value="Cyclin_A/B-like"/>
</dbReference>
<dbReference type="InterPro" id="IPR013763">
    <property type="entry name" value="Cyclin-like_dom"/>
</dbReference>
<dbReference type="EMBL" id="ML213726">
    <property type="protein sequence ID" value="TFK31618.1"/>
    <property type="molecule type" value="Genomic_DNA"/>
</dbReference>
<comment type="similarity">
    <text evidence="4">Belongs to the cyclin family.</text>
</comment>
<evidence type="ECO:0000256" key="3">
    <source>
        <dbReference type="ARBA" id="ARBA00023306"/>
    </source>
</evidence>
<keyword evidence="2 4" id="KW-0195">Cyclin</keyword>
<dbReference type="Pfam" id="PF00134">
    <property type="entry name" value="Cyclin_N"/>
    <property type="match status" value="1"/>
</dbReference>
<organism evidence="8 9">
    <name type="scientific">Crucibulum laeve</name>
    <dbReference type="NCBI Taxonomy" id="68775"/>
    <lineage>
        <taxon>Eukaryota</taxon>
        <taxon>Fungi</taxon>
        <taxon>Dikarya</taxon>
        <taxon>Basidiomycota</taxon>
        <taxon>Agaricomycotina</taxon>
        <taxon>Agaricomycetes</taxon>
        <taxon>Agaricomycetidae</taxon>
        <taxon>Agaricales</taxon>
        <taxon>Agaricineae</taxon>
        <taxon>Nidulariaceae</taxon>
        <taxon>Crucibulum</taxon>
    </lineage>
</organism>
<keyword evidence="9" id="KW-1185">Reference proteome</keyword>
<proteinExistence type="inferred from homology"/>
<dbReference type="STRING" id="68775.A0A5C3LFN0"/>
<dbReference type="GO" id="GO:0051301">
    <property type="term" value="P:cell division"/>
    <property type="evidence" value="ECO:0007669"/>
    <property type="project" value="UniProtKB-KW"/>
</dbReference>
<gene>
    <name evidence="8" type="ORF">BDQ12DRAFT_618580</name>
</gene>
<dbReference type="InterPro" id="IPR039361">
    <property type="entry name" value="Cyclin"/>
</dbReference>
<keyword evidence="1" id="KW-0132">Cell division</keyword>
<evidence type="ECO:0000256" key="2">
    <source>
        <dbReference type="ARBA" id="ARBA00023127"/>
    </source>
</evidence>
<feature type="region of interest" description="Disordered" evidence="5">
    <location>
        <begin position="295"/>
        <end position="315"/>
    </location>
</feature>
<dbReference type="SUPFAM" id="SSF47954">
    <property type="entry name" value="Cyclin-like"/>
    <property type="match status" value="2"/>
</dbReference>
<protein>
    <submittedName>
        <fullName evidence="8">Cyclin-like protein</fullName>
    </submittedName>
</protein>
<dbReference type="FunFam" id="1.10.472.10:FF:000001">
    <property type="entry name" value="G2/mitotic-specific cyclin"/>
    <property type="match status" value="1"/>
</dbReference>
<dbReference type="InterPro" id="IPR036915">
    <property type="entry name" value="Cyclin-like_sf"/>
</dbReference>
<dbReference type="AlphaFoldDB" id="A0A5C3LFN0"/>
<dbReference type="PANTHER" id="PTHR10177">
    <property type="entry name" value="CYCLINS"/>
    <property type="match status" value="1"/>
</dbReference>
<evidence type="ECO:0000313" key="9">
    <source>
        <dbReference type="Proteomes" id="UP000308652"/>
    </source>
</evidence>
<feature type="domain" description="Cyclin-like" evidence="6">
    <location>
        <begin position="164"/>
        <end position="245"/>
    </location>
</feature>
<reference evidence="8 9" key="1">
    <citation type="journal article" date="2019" name="Nat. Ecol. Evol.">
        <title>Megaphylogeny resolves global patterns of mushroom evolution.</title>
        <authorList>
            <person name="Varga T."/>
            <person name="Krizsan K."/>
            <person name="Foldi C."/>
            <person name="Dima B."/>
            <person name="Sanchez-Garcia M."/>
            <person name="Sanchez-Ramirez S."/>
            <person name="Szollosi G.J."/>
            <person name="Szarkandi J.G."/>
            <person name="Papp V."/>
            <person name="Albert L."/>
            <person name="Andreopoulos W."/>
            <person name="Angelini C."/>
            <person name="Antonin V."/>
            <person name="Barry K.W."/>
            <person name="Bougher N.L."/>
            <person name="Buchanan P."/>
            <person name="Buyck B."/>
            <person name="Bense V."/>
            <person name="Catcheside P."/>
            <person name="Chovatia M."/>
            <person name="Cooper J."/>
            <person name="Damon W."/>
            <person name="Desjardin D."/>
            <person name="Finy P."/>
            <person name="Geml J."/>
            <person name="Haridas S."/>
            <person name="Hughes K."/>
            <person name="Justo A."/>
            <person name="Karasinski D."/>
            <person name="Kautmanova I."/>
            <person name="Kiss B."/>
            <person name="Kocsube S."/>
            <person name="Kotiranta H."/>
            <person name="LaButti K.M."/>
            <person name="Lechner B.E."/>
            <person name="Liimatainen K."/>
            <person name="Lipzen A."/>
            <person name="Lukacs Z."/>
            <person name="Mihaltcheva S."/>
            <person name="Morgado L.N."/>
            <person name="Niskanen T."/>
            <person name="Noordeloos M.E."/>
            <person name="Ohm R.A."/>
            <person name="Ortiz-Santana B."/>
            <person name="Ovrebo C."/>
            <person name="Racz N."/>
            <person name="Riley R."/>
            <person name="Savchenko A."/>
            <person name="Shiryaev A."/>
            <person name="Soop K."/>
            <person name="Spirin V."/>
            <person name="Szebenyi C."/>
            <person name="Tomsovsky M."/>
            <person name="Tulloss R.E."/>
            <person name="Uehling J."/>
            <person name="Grigoriev I.V."/>
            <person name="Vagvolgyi C."/>
            <person name="Papp T."/>
            <person name="Martin F.M."/>
            <person name="Miettinen O."/>
            <person name="Hibbett D.S."/>
            <person name="Nagy L.G."/>
        </authorList>
    </citation>
    <scope>NUCLEOTIDE SEQUENCE [LARGE SCALE GENOMIC DNA]</scope>
    <source>
        <strain evidence="8 9">CBS 166.37</strain>
    </source>
</reference>
<dbReference type="Pfam" id="PF02984">
    <property type="entry name" value="Cyclin_C"/>
    <property type="match status" value="1"/>
</dbReference>
<dbReference type="SMART" id="SM00385">
    <property type="entry name" value="CYCLIN"/>
    <property type="match status" value="2"/>
</dbReference>
<evidence type="ECO:0000259" key="7">
    <source>
        <dbReference type="SMART" id="SM01332"/>
    </source>
</evidence>